<evidence type="ECO:0000256" key="1">
    <source>
        <dbReference type="SAM" id="Phobius"/>
    </source>
</evidence>
<evidence type="ECO:0000313" key="2">
    <source>
        <dbReference type="EMBL" id="PLL44086.1"/>
    </source>
</evidence>
<accession>A0A2J4RLB2</accession>
<dbReference type="AlphaFoldDB" id="A0A2J4RLB2"/>
<name>A0A2J4RLB2_9ENTR</name>
<gene>
    <name evidence="2" type="ORF">CWN50_01975</name>
</gene>
<reference evidence="2 3" key="1">
    <citation type="submission" date="2017-11" db="EMBL/GenBank/DDBJ databases">
        <authorList>
            <person name="Han C.G."/>
        </authorList>
    </citation>
    <scope>NUCLEOTIDE SEQUENCE [LARGE SCALE GENOMIC DNA]</scope>
    <source>
        <strain evidence="2 3">A11</strain>
    </source>
</reference>
<feature type="transmembrane region" description="Helical" evidence="1">
    <location>
        <begin position="24"/>
        <end position="43"/>
    </location>
</feature>
<dbReference type="EMBL" id="PIDS01000028">
    <property type="protein sequence ID" value="PLL44086.1"/>
    <property type="molecule type" value="Genomic_DNA"/>
</dbReference>
<comment type="caution">
    <text evidence="2">The sequence shown here is derived from an EMBL/GenBank/DDBJ whole genome shotgun (WGS) entry which is preliminary data.</text>
</comment>
<dbReference type="Proteomes" id="UP000234505">
    <property type="component" value="Unassembled WGS sequence"/>
</dbReference>
<keyword evidence="1" id="KW-0812">Transmembrane</keyword>
<keyword evidence="1" id="KW-0472">Membrane</keyword>
<reference evidence="2 3" key="2">
    <citation type="submission" date="2018-01" db="EMBL/GenBank/DDBJ databases">
        <title>Genomic study of Klebsiella pneumoniae.</title>
        <authorList>
            <person name="Yang Y."/>
            <person name="Bicalho R."/>
        </authorList>
    </citation>
    <scope>NUCLEOTIDE SEQUENCE [LARGE SCALE GENOMIC DNA]</scope>
    <source>
        <strain evidence="2 3">A11</strain>
    </source>
</reference>
<organism evidence="2 3">
    <name type="scientific">Klebsiella michiganensis</name>
    <dbReference type="NCBI Taxonomy" id="1134687"/>
    <lineage>
        <taxon>Bacteria</taxon>
        <taxon>Pseudomonadati</taxon>
        <taxon>Pseudomonadota</taxon>
        <taxon>Gammaproteobacteria</taxon>
        <taxon>Enterobacterales</taxon>
        <taxon>Enterobacteriaceae</taxon>
        <taxon>Klebsiella/Raoultella group</taxon>
        <taxon>Klebsiella</taxon>
    </lineage>
</organism>
<protein>
    <submittedName>
        <fullName evidence="2">Uncharacterized protein</fullName>
    </submittedName>
</protein>
<keyword evidence="1" id="KW-1133">Transmembrane helix</keyword>
<proteinExistence type="predicted"/>
<evidence type="ECO:0000313" key="3">
    <source>
        <dbReference type="Proteomes" id="UP000234505"/>
    </source>
</evidence>
<sequence>MPYSPAKPLLRSATLCVGRDCAHIWHILFFFFFIFSLFFVRAAGAGSGTLKVRTIKGMLSYVHSFATWNACRRSESREWPSPVFPNLSHTVDINPG</sequence>